<keyword evidence="1" id="KW-0378">Hydrolase</keyword>
<dbReference type="Gene3D" id="3.20.20.300">
    <property type="entry name" value="Glycoside hydrolase, family 3, N-terminal domain"/>
    <property type="match status" value="1"/>
</dbReference>
<accession>A0ABC8SF17</accession>
<organism evidence="2 3">
    <name type="scientific">Ilex paraguariensis</name>
    <name type="common">yerba mate</name>
    <dbReference type="NCBI Taxonomy" id="185542"/>
    <lineage>
        <taxon>Eukaryota</taxon>
        <taxon>Viridiplantae</taxon>
        <taxon>Streptophyta</taxon>
        <taxon>Embryophyta</taxon>
        <taxon>Tracheophyta</taxon>
        <taxon>Spermatophyta</taxon>
        <taxon>Magnoliopsida</taxon>
        <taxon>eudicotyledons</taxon>
        <taxon>Gunneridae</taxon>
        <taxon>Pentapetalae</taxon>
        <taxon>asterids</taxon>
        <taxon>campanulids</taxon>
        <taxon>Aquifoliales</taxon>
        <taxon>Aquifoliaceae</taxon>
        <taxon>Ilex</taxon>
    </lineage>
</organism>
<protein>
    <recommendedName>
        <fullName evidence="4">Glycoside hydrolase family 3 C-terminal domain-containing protein</fullName>
    </recommendedName>
</protein>
<comment type="caution">
    <text evidence="2">The sequence shown here is derived from an EMBL/GenBank/DDBJ whole genome shotgun (WGS) entry which is preliminary data.</text>
</comment>
<dbReference type="EMBL" id="CAUOFW020002727">
    <property type="protein sequence ID" value="CAK9155720.1"/>
    <property type="molecule type" value="Genomic_DNA"/>
</dbReference>
<evidence type="ECO:0000256" key="1">
    <source>
        <dbReference type="ARBA" id="ARBA00022801"/>
    </source>
</evidence>
<dbReference type="SUPFAM" id="SSF52279">
    <property type="entry name" value="Beta-D-glucan exohydrolase, C-terminal domain"/>
    <property type="match status" value="1"/>
</dbReference>
<proteinExistence type="predicted"/>
<name>A0ABC8SF17_9AQUA</name>
<reference evidence="2 3" key="1">
    <citation type="submission" date="2024-02" db="EMBL/GenBank/DDBJ databases">
        <authorList>
            <person name="Vignale AGUSTIN F."/>
            <person name="Sosa J E."/>
            <person name="Modenutti C."/>
        </authorList>
    </citation>
    <scope>NUCLEOTIDE SEQUENCE [LARGE SCALE GENOMIC DNA]</scope>
</reference>
<dbReference type="AlphaFoldDB" id="A0ABC8SF17"/>
<dbReference type="InterPro" id="IPR017853">
    <property type="entry name" value="GH"/>
</dbReference>
<keyword evidence="3" id="KW-1185">Reference proteome</keyword>
<dbReference type="InterPro" id="IPR036881">
    <property type="entry name" value="Glyco_hydro_3_C_sf"/>
</dbReference>
<dbReference type="GO" id="GO:0016787">
    <property type="term" value="F:hydrolase activity"/>
    <property type="evidence" value="ECO:0007669"/>
    <property type="project" value="UniProtKB-KW"/>
</dbReference>
<evidence type="ECO:0000313" key="3">
    <source>
        <dbReference type="Proteomes" id="UP001642360"/>
    </source>
</evidence>
<sequence>MLIVTAWDFEELSWSYNYTEFIDTLTSLVMKKVILMTRIDDAVRRILRVKFTAGLFENPFSDLSLAHQIGSKAHRDLAREAVRKSLVLLKNGKHANSPLLPLPTNTSKILVAGSHADDLGLQCGGWTISWQGQTGNNMTTGRVSILPINTTLTRLQK</sequence>
<evidence type="ECO:0000313" key="2">
    <source>
        <dbReference type="EMBL" id="CAK9155720.1"/>
    </source>
</evidence>
<dbReference type="PANTHER" id="PTHR30620:SF77">
    <property type="entry name" value="LYSOSOMAL BETA GLUCOSIDASE-LIKE"/>
    <property type="match status" value="1"/>
</dbReference>
<dbReference type="InterPro" id="IPR051915">
    <property type="entry name" value="Cellulose_Degrad_GH3"/>
</dbReference>
<dbReference type="InterPro" id="IPR036962">
    <property type="entry name" value="Glyco_hydro_3_N_sf"/>
</dbReference>
<gene>
    <name evidence="2" type="ORF">ILEXP_LOCUS24127</name>
</gene>
<dbReference type="PANTHER" id="PTHR30620">
    <property type="entry name" value="PERIPLASMIC BETA-GLUCOSIDASE-RELATED"/>
    <property type="match status" value="1"/>
</dbReference>
<dbReference type="SUPFAM" id="SSF51445">
    <property type="entry name" value="(Trans)glycosidases"/>
    <property type="match status" value="1"/>
</dbReference>
<evidence type="ECO:0008006" key="4">
    <source>
        <dbReference type="Google" id="ProtNLM"/>
    </source>
</evidence>
<dbReference type="Proteomes" id="UP001642360">
    <property type="component" value="Unassembled WGS sequence"/>
</dbReference>
<dbReference type="Gene3D" id="3.40.50.1700">
    <property type="entry name" value="Glycoside hydrolase family 3 C-terminal domain"/>
    <property type="match status" value="1"/>
</dbReference>